<evidence type="ECO:0000313" key="10">
    <source>
        <dbReference type="EMBL" id="KAF4133186.1"/>
    </source>
</evidence>
<evidence type="ECO:0000256" key="5">
    <source>
        <dbReference type="ARBA" id="ARBA00022750"/>
    </source>
</evidence>
<dbReference type="Gene3D" id="3.30.70.270">
    <property type="match status" value="1"/>
</dbReference>
<keyword evidence="1" id="KW-0645">Protease</keyword>
<evidence type="ECO:0000256" key="1">
    <source>
        <dbReference type="ARBA" id="ARBA00022670"/>
    </source>
</evidence>
<dbReference type="GO" id="GO:0004190">
    <property type="term" value="F:aspartic-type endopeptidase activity"/>
    <property type="evidence" value="ECO:0007669"/>
    <property type="project" value="UniProtKB-KW"/>
</dbReference>
<gene>
    <name evidence="10" type="ORF">GN958_ATG17630</name>
</gene>
<dbReference type="GO" id="GO:0003964">
    <property type="term" value="F:RNA-directed DNA polymerase activity"/>
    <property type="evidence" value="ECO:0007669"/>
    <property type="project" value="UniProtKB-KW"/>
</dbReference>
<dbReference type="GO" id="GO:0004519">
    <property type="term" value="F:endonuclease activity"/>
    <property type="evidence" value="ECO:0007669"/>
    <property type="project" value="UniProtKB-KW"/>
</dbReference>
<evidence type="ECO:0000256" key="7">
    <source>
        <dbReference type="ARBA" id="ARBA00022801"/>
    </source>
</evidence>
<keyword evidence="5" id="KW-0064">Aspartyl protease</keyword>
<dbReference type="AlphaFoldDB" id="A0A8S9TWS7"/>
<keyword evidence="8 10" id="KW-0695">RNA-directed DNA polymerase</keyword>
<keyword evidence="6" id="KW-0255">Endonuclease</keyword>
<evidence type="ECO:0000256" key="6">
    <source>
        <dbReference type="ARBA" id="ARBA00022759"/>
    </source>
</evidence>
<keyword evidence="2" id="KW-0808">Transferase</keyword>
<dbReference type="InterPro" id="IPR043128">
    <property type="entry name" value="Rev_trsase/Diguanyl_cyclase"/>
</dbReference>
<sequence length="258" mass="29238">MLKSSLFELAIKWCGKLVSSDGIRHDPACVDALVELPLPATVADLQGFVFATNWLHDPLPDYARTVAPLHDKLEAEKKRIGRRNRNALQVATSWDSDEKAAYENVLSLVRDSALIAHHNPDAELCVFTDASLSGFGIMVKQGMQWQPGIPAERQNHQLIICKGGTFKRSQLNWTVVEKEAYPIVKACNDLEYLLLRPGGFRLFCDHANLIYIFSPHADLKKRVRDRLQRWAVRLCGLYYRIEHISGVARYCVSVSRPR</sequence>
<evidence type="ECO:0000256" key="4">
    <source>
        <dbReference type="ARBA" id="ARBA00022722"/>
    </source>
</evidence>
<keyword evidence="3" id="KW-0548">Nucleotidyltransferase</keyword>
<organism evidence="10 11">
    <name type="scientific">Phytophthora infestans</name>
    <name type="common">Potato late blight agent</name>
    <name type="synonym">Botrytis infestans</name>
    <dbReference type="NCBI Taxonomy" id="4787"/>
    <lineage>
        <taxon>Eukaryota</taxon>
        <taxon>Sar</taxon>
        <taxon>Stramenopiles</taxon>
        <taxon>Oomycota</taxon>
        <taxon>Peronosporomycetes</taxon>
        <taxon>Peronosporales</taxon>
        <taxon>Peronosporaceae</taxon>
        <taxon>Phytophthora</taxon>
    </lineage>
</organism>
<evidence type="ECO:0000256" key="2">
    <source>
        <dbReference type="ARBA" id="ARBA00022679"/>
    </source>
</evidence>
<feature type="domain" description="Reverse transcriptase RNase H-like" evidence="9">
    <location>
        <begin position="120"/>
        <end position="234"/>
    </location>
</feature>
<protein>
    <submittedName>
        <fullName evidence="10">RNase H-like domain found in reverse transcriptase</fullName>
    </submittedName>
</protein>
<reference evidence="10" key="1">
    <citation type="submission" date="2020-03" db="EMBL/GenBank/DDBJ databases">
        <title>Hybrid Assembly of Korean Phytophthora infestans isolates.</title>
        <authorList>
            <person name="Prokchorchik M."/>
            <person name="Lee Y."/>
            <person name="Seo J."/>
            <person name="Cho J.-H."/>
            <person name="Park Y.-E."/>
            <person name="Jang D.-C."/>
            <person name="Im J.-S."/>
            <person name="Choi J.-G."/>
            <person name="Park H.-J."/>
            <person name="Lee G.-B."/>
            <person name="Lee Y.-G."/>
            <person name="Hong S.-Y."/>
            <person name="Cho K."/>
            <person name="Sohn K.H."/>
        </authorList>
    </citation>
    <scope>NUCLEOTIDE SEQUENCE</scope>
    <source>
        <strain evidence="10">KR_2_A2</strain>
    </source>
</reference>
<evidence type="ECO:0000256" key="8">
    <source>
        <dbReference type="ARBA" id="ARBA00022918"/>
    </source>
</evidence>
<dbReference type="SUPFAM" id="SSF56672">
    <property type="entry name" value="DNA/RNA polymerases"/>
    <property type="match status" value="1"/>
</dbReference>
<evidence type="ECO:0000259" key="9">
    <source>
        <dbReference type="Pfam" id="PF17917"/>
    </source>
</evidence>
<name>A0A8S9TWS7_PHYIN</name>
<dbReference type="PANTHER" id="PTHR33064">
    <property type="entry name" value="POL PROTEIN"/>
    <property type="match status" value="1"/>
</dbReference>
<dbReference type="EMBL" id="JAACNO010002431">
    <property type="protein sequence ID" value="KAF4133186.1"/>
    <property type="molecule type" value="Genomic_DNA"/>
</dbReference>
<dbReference type="Proteomes" id="UP000704712">
    <property type="component" value="Unassembled WGS sequence"/>
</dbReference>
<keyword evidence="7" id="KW-0378">Hydrolase</keyword>
<keyword evidence="4" id="KW-0540">Nuclease</keyword>
<dbReference type="InterPro" id="IPR043502">
    <property type="entry name" value="DNA/RNA_pol_sf"/>
</dbReference>
<comment type="caution">
    <text evidence="10">The sequence shown here is derived from an EMBL/GenBank/DDBJ whole genome shotgun (WGS) entry which is preliminary data.</text>
</comment>
<dbReference type="GO" id="GO:0006508">
    <property type="term" value="P:proteolysis"/>
    <property type="evidence" value="ECO:0007669"/>
    <property type="project" value="UniProtKB-KW"/>
</dbReference>
<accession>A0A8S9TWS7</accession>
<dbReference type="InterPro" id="IPR051320">
    <property type="entry name" value="Viral_Replic_Matur_Polypro"/>
</dbReference>
<evidence type="ECO:0000256" key="3">
    <source>
        <dbReference type="ARBA" id="ARBA00022695"/>
    </source>
</evidence>
<dbReference type="PANTHER" id="PTHR33064:SF37">
    <property type="entry name" value="RIBONUCLEASE H"/>
    <property type="match status" value="1"/>
</dbReference>
<proteinExistence type="predicted"/>
<dbReference type="InterPro" id="IPR041373">
    <property type="entry name" value="RT_RNaseH"/>
</dbReference>
<evidence type="ECO:0000313" key="11">
    <source>
        <dbReference type="Proteomes" id="UP000704712"/>
    </source>
</evidence>
<dbReference type="Pfam" id="PF17917">
    <property type="entry name" value="RT_RNaseH"/>
    <property type="match status" value="1"/>
</dbReference>